<reference evidence="2" key="1">
    <citation type="journal article" date="2019" name="Int. J. Syst. Evol. Microbiol.">
        <title>The Global Catalogue of Microorganisms (GCM) 10K type strain sequencing project: providing services to taxonomists for standard genome sequencing and annotation.</title>
        <authorList>
            <consortium name="The Broad Institute Genomics Platform"/>
            <consortium name="The Broad Institute Genome Sequencing Center for Infectious Disease"/>
            <person name="Wu L."/>
            <person name="Ma J."/>
        </authorList>
    </citation>
    <scope>NUCLEOTIDE SEQUENCE [LARGE SCALE GENOMIC DNA]</scope>
    <source>
        <strain evidence="2">JCM 18283</strain>
    </source>
</reference>
<sequence>MKNLLIIIIALLPAYFAAGQTKAKKKHKGYKYPAIGRSLPDNKRYYDDCKFINKYTVAQRRKFYPYSKATKILAVSYEMPINLPVTIDSADVDTSIRYEDTRTGLFVKNGKLDHTALREEKVLTQSQIDSLTSIFYNYRTRVIHNYAFLGHSCFNPRNALVFFDKNGKVFDYLQICFECLQDRSQSEKFGTGAYCNQKYEMLRRYFAELGFKTGTQIRKSE</sequence>
<comment type="caution">
    <text evidence="1">The sequence shown here is derived from an EMBL/GenBank/DDBJ whole genome shotgun (WGS) entry which is preliminary data.</text>
</comment>
<evidence type="ECO:0000313" key="2">
    <source>
        <dbReference type="Proteomes" id="UP001501436"/>
    </source>
</evidence>
<proteinExistence type="predicted"/>
<keyword evidence="2" id="KW-1185">Reference proteome</keyword>
<protein>
    <submittedName>
        <fullName evidence="1">Uncharacterized protein</fullName>
    </submittedName>
</protein>
<organism evidence="1 2">
    <name type="scientific">Mucilaginibacter defluvii</name>
    <dbReference type="NCBI Taxonomy" id="1196019"/>
    <lineage>
        <taxon>Bacteria</taxon>
        <taxon>Pseudomonadati</taxon>
        <taxon>Bacteroidota</taxon>
        <taxon>Sphingobacteriia</taxon>
        <taxon>Sphingobacteriales</taxon>
        <taxon>Sphingobacteriaceae</taxon>
        <taxon>Mucilaginibacter</taxon>
    </lineage>
</organism>
<name>A0ABP9FPX8_9SPHI</name>
<dbReference type="EMBL" id="BAABJI010000002">
    <property type="protein sequence ID" value="GAA4911392.1"/>
    <property type="molecule type" value="Genomic_DNA"/>
</dbReference>
<dbReference type="RefSeq" id="WP_345330146.1">
    <property type="nucleotide sequence ID" value="NZ_BAABJI010000002.1"/>
</dbReference>
<gene>
    <name evidence="1" type="ORF">GCM10023313_12890</name>
</gene>
<accession>A0ABP9FPX8</accession>
<evidence type="ECO:0000313" key="1">
    <source>
        <dbReference type="EMBL" id="GAA4911392.1"/>
    </source>
</evidence>
<dbReference type="Proteomes" id="UP001501436">
    <property type="component" value="Unassembled WGS sequence"/>
</dbReference>